<name>A0A2S2NAF1_SCHGA</name>
<proteinExistence type="predicted"/>
<dbReference type="SUPFAM" id="SSF52058">
    <property type="entry name" value="L domain-like"/>
    <property type="match status" value="1"/>
</dbReference>
<dbReference type="AlphaFoldDB" id="A0A2S2NAF1"/>
<dbReference type="Gene3D" id="3.80.10.10">
    <property type="entry name" value="Ribonuclease Inhibitor"/>
    <property type="match status" value="1"/>
</dbReference>
<dbReference type="EMBL" id="GGMR01001498">
    <property type="protein sequence ID" value="MBY14117.1"/>
    <property type="molecule type" value="Transcribed_RNA"/>
</dbReference>
<evidence type="ECO:0000313" key="1">
    <source>
        <dbReference type="EMBL" id="MBY14117.1"/>
    </source>
</evidence>
<gene>
    <name evidence="1" type="ORF">g.2765</name>
</gene>
<sequence length="373" mass="43652">MESSLCTSIVMDSMTCERLEPSHSAIITINVTPQLNNIIVARGRNVQSHYNLNELSGVYTDKAYPDRLAMRFKDQRKTLIVLCHDKTHIRNILLYVNEFLDLNNKTQLVNGAYRLDMGSFSCLKRFNFQEIKYNVTNLILENVVVCTLKGLTTMSHIQCISLSGSTLGRTPLEKETFWNWMTFPNIEDSLTVLLMDSINLTTVPFEMQYLHKLQSLSMADNKLLCLPHFFYGMPELSSLFINNNHLTYLPVMLQNTTFKDINVARNMLRLPNFESLCIQRPKPEKKNNTPDTLFKLALFSIVKNKVKFKRQDVNRRFWDYFSNITSCRECDRMMVITQKNVFYELGFVRAYNYQYEANIILWQYTECLHHCIE</sequence>
<organism evidence="1">
    <name type="scientific">Schizaphis graminum</name>
    <name type="common">Green bug aphid</name>
    <dbReference type="NCBI Taxonomy" id="13262"/>
    <lineage>
        <taxon>Eukaryota</taxon>
        <taxon>Metazoa</taxon>
        <taxon>Ecdysozoa</taxon>
        <taxon>Arthropoda</taxon>
        <taxon>Hexapoda</taxon>
        <taxon>Insecta</taxon>
        <taxon>Pterygota</taxon>
        <taxon>Neoptera</taxon>
        <taxon>Paraneoptera</taxon>
        <taxon>Hemiptera</taxon>
        <taxon>Sternorrhyncha</taxon>
        <taxon>Aphidomorpha</taxon>
        <taxon>Aphidoidea</taxon>
        <taxon>Aphididae</taxon>
        <taxon>Aphidini</taxon>
        <taxon>Schizaphis</taxon>
    </lineage>
</organism>
<reference evidence="1" key="1">
    <citation type="submission" date="2018-04" db="EMBL/GenBank/DDBJ databases">
        <title>Transcriptome of Schizaphis graminum biotype I.</title>
        <authorList>
            <person name="Scully E.D."/>
            <person name="Geib S.M."/>
            <person name="Palmer N.A."/>
            <person name="Koch K."/>
            <person name="Bradshaw J."/>
            <person name="Heng-Moss T."/>
            <person name="Sarath G."/>
        </authorList>
    </citation>
    <scope>NUCLEOTIDE SEQUENCE</scope>
</reference>
<protein>
    <submittedName>
        <fullName evidence="1">Uncharacterized protein</fullName>
    </submittedName>
</protein>
<accession>A0A2S2NAF1</accession>
<dbReference type="InterPro" id="IPR032675">
    <property type="entry name" value="LRR_dom_sf"/>
</dbReference>